<dbReference type="InterPro" id="IPR013057">
    <property type="entry name" value="AA_transpt_TM"/>
</dbReference>
<feature type="transmembrane region" description="Helical" evidence="6">
    <location>
        <begin position="145"/>
        <end position="164"/>
    </location>
</feature>
<keyword evidence="4 6" id="KW-1133">Transmembrane helix</keyword>
<feature type="transmembrane region" description="Helical" evidence="6">
    <location>
        <begin position="400"/>
        <end position="420"/>
    </location>
</feature>
<dbReference type="Pfam" id="PF01490">
    <property type="entry name" value="Aa_trans"/>
    <property type="match status" value="1"/>
</dbReference>
<feature type="transmembrane region" description="Helical" evidence="6">
    <location>
        <begin position="112"/>
        <end position="133"/>
    </location>
</feature>
<evidence type="ECO:0000256" key="1">
    <source>
        <dbReference type="ARBA" id="ARBA00004141"/>
    </source>
</evidence>
<evidence type="ECO:0000256" key="2">
    <source>
        <dbReference type="ARBA" id="ARBA00022692"/>
    </source>
</evidence>
<feature type="transmembrane region" description="Helical" evidence="6">
    <location>
        <begin position="59"/>
        <end position="80"/>
    </location>
</feature>
<dbReference type="PANTHER" id="PTHR22950">
    <property type="entry name" value="AMINO ACID TRANSPORTER"/>
    <property type="match status" value="1"/>
</dbReference>
<gene>
    <name evidence="8" type="ORF">SI8410_14018135</name>
</gene>
<organism evidence="8 9">
    <name type="scientific">Spirodela intermedia</name>
    <name type="common">Intermediate duckweed</name>
    <dbReference type="NCBI Taxonomy" id="51605"/>
    <lineage>
        <taxon>Eukaryota</taxon>
        <taxon>Viridiplantae</taxon>
        <taxon>Streptophyta</taxon>
        <taxon>Embryophyta</taxon>
        <taxon>Tracheophyta</taxon>
        <taxon>Spermatophyta</taxon>
        <taxon>Magnoliopsida</taxon>
        <taxon>Liliopsida</taxon>
        <taxon>Araceae</taxon>
        <taxon>Lemnoideae</taxon>
        <taxon>Spirodela</taxon>
    </lineage>
</organism>
<keyword evidence="5 6" id="KW-0472">Membrane</keyword>
<evidence type="ECO:0000256" key="5">
    <source>
        <dbReference type="ARBA" id="ARBA00023136"/>
    </source>
</evidence>
<feature type="transmembrane region" description="Helical" evidence="6">
    <location>
        <begin position="290"/>
        <end position="308"/>
    </location>
</feature>
<dbReference type="PANTHER" id="PTHR22950:SF349">
    <property type="entry name" value="AMINO ACID TRANSPORTER TRANSMEMBRANE DOMAIN-CONTAINING PROTEIN"/>
    <property type="match status" value="1"/>
</dbReference>
<keyword evidence="3" id="KW-0813">Transport</keyword>
<dbReference type="AlphaFoldDB" id="A0A7I8LBQ0"/>
<name>A0A7I8LBQ0_SPIIN</name>
<accession>A0A7I8LBQ0</accession>
<evidence type="ECO:0000313" key="9">
    <source>
        <dbReference type="Proteomes" id="UP000663760"/>
    </source>
</evidence>
<feature type="domain" description="Amino acid transporter transmembrane" evidence="7">
    <location>
        <begin position="27"/>
        <end position="418"/>
    </location>
</feature>
<evidence type="ECO:0000256" key="4">
    <source>
        <dbReference type="ARBA" id="ARBA00022989"/>
    </source>
</evidence>
<feature type="transmembrane region" description="Helical" evidence="6">
    <location>
        <begin position="247"/>
        <end position="270"/>
    </location>
</feature>
<sequence length="422" mass="44601">MAAGGGGGGGAAAPLLEAIPVGRRTGRATWAQTLGNVVVSIVGTGVLGLPYAFRVAGWAAGSLGVAAAGLSTYYCMILMIECRKRLEEGDASIRIRSYGDLGEKAFGGRGRFLTELLVLVSQAGGATAYLVFIGQNLSSVFPGRIPSYAFLFLLVLPLETAISFIRSLSAIAPFSALADVCNVLAMSIVVKDDLQLLGDLSELRTRSAFNGVLGLPFAAGVAVFCFEGFSMTLPLEDSMAERETFRWVLSRAFLGITLCYAGFGIFGYLAYGDATRDIVTLNLPNDWSAITVQLGLCVALAFTFPVMMHPIHEITESRLLSSEWFQKLSRVSPAAESAGLHLARMLLVTLLTALASLIPGFGAFISLVGSTVCALLSFVLPAIFHLRFLGPSLDFKGRALDYAILVLGLTFAAYGTFSAVSG</sequence>
<feature type="transmembrane region" description="Helical" evidence="6">
    <location>
        <begin position="210"/>
        <end position="235"/>
    </location>
</feature>
<evidence type="ECO:0000313" key="8">
    <source>
        <dbReference type="EMBL" id="CAA7407457.1"/>
    </source>
</evidence>
<keyword evidence="9" id="KW-1185">Reference proteome</keyword>
<feature type="transmembrane region" description="Helical" evidence="6">
    <location>
        <begin position="364"/>
        <end position="388"/>
    </location>
</feature>
<evidence type="ECO:0000256" key="6">
    <source>
        <dbReference type="SAM" id="Phobius"/>
    </source>
</evidence>
<comment type="subcellular location">
    <subcellularLocation>
        <location evidence="1">Membrane</location>
        <topology evidence="1">Multi-pass membrane protein</topology>
    </subcellularLocation>
</comment>
<keyword evidence="3" id="KW-0029">Amino-acid transport</keyword>
<dbReference type="EMBL" id="LR746277">
    <property type="protein sequence ID" value="CAA7407457.1"/>
    <property type="molecule type" value="Genomic_DNA"/>
</dbReference>
<keyword evidence="2 6" id="KW-0812">Transmembrane</keyword>
<feature type="transmembrane region" description="Helical" evidence="6">
    <location>
        <begin position="338"/>
        <end position="358"/>
    </location>
</feature>
<dbReference type="GO" id="GO:0005774">
    <property type="term" value="C:vacuolar membrane"/>
    <property type="evidence" value="ECO:0007669"/>
    <property type="project" value="TreeGrafter"/>
</dbReference>
<feature type="transmembrane region" description="Helical" evidence="6">
    <location>
        <begin position="33"/>
        <end position="53"/>
    </location>
</feature>
<reference evidence="8" key="1">
    <citation type="submission" date="2020-02" db="EMBL/GenBank/DDBJ databases">
        <authorList>
            <person name="Scholz U."/>
            <person name="Mascher M."/>
            <person name="Fiebig A."/>
        </authorList>
    </citation>
    <scope>NUCLEOTIDE SEQUENCE</scope>
</reference>
<evidence type="ECO:0000259" key="7">
    <source>
        <dbReference type="Pfam" id="PF01490"/>
    </source>
</evidence>
<dbReference type="Proteomes" id="UP000663760">
    <property type="component" value="Chromosome 14"/>
</dbReference>
<dbReference type="GO" id="GO:0015179">
    <property type="term" value="F:L-amino acid transmembrane transporter activity"/>
    <property type="evidence" value="ECO:0007669"/>
    <property type="project" value="TreeGrafter"/>
</dbReference>
<evidence type="ECO:0000256" key="3">
    <source>
        <dbReference type="ARBA" id="ARBA00022970"/>
    </source>
</evidence>
<protein>
    <recommendedName>
        <fullName evidence="7">Amino acid transporter transmembrane domain-containing protein</fullName>
    </recommendedName>
</protein>
<dbReference type="OrthoDB" id="1684102at2759"/>
<proteinExistence type="predicted"/>